<protein>
    <recommendedName>
        <fullName evidence="5">NlpC/P60 domain-containing protein</fullName>
    </recommendedName>
</protein>
<evidence type="ECO:0000313" key="7">
    <source>
        <dbReference type="Proteomes" id="UP000005633"/>
    </source>
</evidence>
<dbReference type="OrthoDB" id="6058745at2"/>
<reference evidence="6 7" key="1">
    <citation type="journal article" date="2012" name="J. Bacteriol.">
        <title>Complete genome sequence of the anaerobic perchlorate-reducing bacterium Azospira suillum strain PS.</title>
        <authorList>
            <person name="Byrne-Bailey K.G."/>
            <person name="Coates J.D."/>
        </authorList>
    </citation>
    <scope>NUCLEOTIDE SEQUENCE [LARGE SCALE GENOMIC DNA]</scope>
    <source>
        <strain evidence="7">ATCC BAA-33 / DSM 13638 / PS</strain>
    </source>
</reference>
<proteinExistence type="inferred from homology"/>
<keyword evidence="3" id="KW-0378">Hydrolase</keyword>
<accession>G8QMP7</accession>
<evidence type="ECO:0000259" key="5">
    <source>
        <dbReference type="PROSITE" id="PS51935"/>
    </source>
</evidence>
<dbReference type="PROSITE" id="PS51935">
    <property type="entry name" value="NLPC_P60"/>
    <property type="match status" value="1"/>
</dbReference>
<dbReference type="Gene3D" id="3.90.1720.10">
    <property type="entry name" value="endopeptidase domain like (from Nostoc punctiforme)"/>
    <property type="match status" value="1"/>
</dbReference>
<dbReference type="HOGENOM" id="CLU_115301_3_0_4"/>
<dbReference type="InterPro" id="IPR038765">
    <property type="entry name" value="Papain-like_cys_pep_sf"/>
</dbReference>
<dbReference type="eggNOG" id="COG0791">
    <property type="taxonomic scope" value="Bacteria"/>
</dbReference>
<dbReference type="SUPFAM" id="SSF54001">
    <property type="entry name" value="Cysteine proteinases"/>
    <property type="match status" value="1"/>
</dbReference>
<feature type="domain" description="NlpC/P60" evidence="5">
    <location>
        <begin position="3"/>
        <end position="139"/>
    </location>
</feature>
<name>G8QMP7_AZOOP</name>
<evidence type="ECO:0000256" key="2">
    <source>
        <dbReference type="ARBA" id="ARBA00022670"/>
    </source>
</evidence>
<dbReference type="AlphaFoldDB" id="G8QMP7"/>
<evidence type="ECO:0000256" key="3">
    <source>
        <dbReference type="ARBA" id="ARBA00022801"/>
    </source>
</evidence>
<comment type="similarity">
    <text evidence="1">Belongs to the peptidase C40 family.</text>
</comment>
<dbReference type="RefSeq" id="WP_014235329.1">
    <property type="nucleotide sequence ID" value="NC_016616.1"/>
</dbReference>
<dbReference type="InterPro" id="IPR000064">
    <property type="entry name" value="NLP_P60_dom"/>
</dbReference>
<keyword evidence="4" id="KW-0788">Thiol protease</keyword>
<evidence type="ECO:0000256" key="4">
    <source>
        <dbReference type="ARBA" id="ARBA00022807"/>
    </source>
</evidence>
<dbReference type="EMBL" id="CP003153">
    <property type="protein sequence ID" value="AEV24627.1"/>
    <property type="molecule type" value="Genomic_DNA"/>
</dbReference>
<dbReference type="GO" id="GO:0006508">
    <property type="term" value="P:proteolysis"/>
    <property type="evidence" value="ECO:0007669"/>
    <property type="project" value="UniProtKB-KW"/>
</dbReference>
<evidence type="ECO:0000313" key="6">
    <source>
        <dbReference type="EMBL" id="AEV24627.1"/>
    </source>
</evidence>
<dbReference type="KEGG" id="dsu:Dsui_0207"/>
<keyword evidence="2" id="KW-0645">Protease</keyword>
<dbReference type="GO" id="GO:0008234">
    <property type="term" value="F:cysteine-type peptidase activity"/>
    <property type="evidence" value="ECO:0007669"/>
    <property type="project" value="UniProtKB-KW"/>
</dbReference>
<sequence length="142" mass="15721">MTSPMRQAIVEEAISWAGTPYHHQACVKGAGTDCGMFLIGVFCGLGIVPKFDPRPYAPHWHLHRGEQKFLQELLQYADPVGEPLPGDIAIFRYGRCDAHGAVVLEWPRIIHAYVGEGVVEADASKGELAERFAGFYRVRGIE</sequence>
<gene>
    <name evidence="6" type="ordered locus">Dsui_0207</name>
</gene>
<organism evidence="6 7">
    <name type="scientific">Azospira oryzae (strain ATCC BAA-33 / DSM 13638 / PS)</name>
    <name type="common">Dechlorosoma suillum</name>
    <dbReference type="NCBI Taxonomy" id="640081"/>
    <lineage>
        <taxon>Bacteria</taxon>
        <taxon>Pseudomonadati</taxon>
        <taxon>Pseudomonadota</taxon>
        <taxon>Betaproteobacteria</taxon>
        <taxon>Rhodocyclales</taxon>
        <taxon>Rhodocyclaceae</taxon>
        <taxon>Azospira</taxon>
    </lineage>
</organism>
<dbReference type="STRING" id="640081.Dsui_0207"/>
<dbReference type="Proteomes" id="UP000005633">
    <property type="component" value="Chromosome"/>
</dbReference>
<evidence type="ECO:0000256" key="1">
    <source>
        <dbReference type="ARBA" id="ARBA00007074"/>
    </source>
</evidence>